<comment type="similarity">
    <text evidence="1">Belongs to the aspartate-semialdehyde dehydrogenase family.</text>
</comment>
<dbReference type="Pfam" id="PF01118">
    <property type="entry name" value="Semialdhyde_dh"/>
    <property type="match status" value="1"/>
</dbReference>
<dbReference type="NCBIfam" id="TIGR00978">
    <property type="entry name" value="asd_EA"/>
    <property type="match status" value="1"/>
</dbReference>
<organism evidence="6 7">
    <name type="scientific">Candidatus Methanolliviera hydrocarbonicum</name>
    <dbReference type="NCBI Taxonomy" id="2491085"/>
    <lineage>
        <taxon>Archaea</taxon>
        <taxon>Methanobacteriati</taxon>
        <taxon>Methanobacteriota</taxon>
        <taxon>Candidatus Methanoliparia</taxon>
        <taxon>Candidatus Methanoliparales</taxon>
        <taxon>Candidatus Methanollivieraceae</taxon>
        <taxon>Candidatus Methanolliviera</taxon>
    </lineage>
</organism>
<evidence type="ECO:0000256" key="4">
    <source>
        <dbReference type="PIRSR" id="PIRSR000148-1"/>
    </source>
</evidence>
<evidence type="ECO:0000256" key="1">
    <source>
        <dbReference type="ARBA" id="ARBA00010584"/>
    </source>
</evidence>
<accession>A0A520KXQ2</accession>
<dbReference type="InterPro" id="IPR012280">
    <property type="entry name" value="Semialdhyde_DH_dimer_dom"/>
</dbReference>
<evidence type="ECO:0000256" key="3">
    <source>
        <dbReference type="ARBA" id="ARBA00023002"/>
    </source>
</evidence>
<dbReference type="EMBL" id="RXIL01000046">
    <property type="protein sequence ID" value="RZN71052.1"/>
    <property type="molecule type" value="Genomic_DNA"/>
</dbReference>
<keyword evidence="3 6" id="KW-0560">Oxidoreductase</keyword>
<dbReference type="Proteomes" id="UP000320766">
    <property type="component" value="Unassembled WGS sequence"/>
</dbReference>
<dbReference type="InterPro" id="IPR000534">
    <property type="entry name" value="Semialdehyde_DH_NAD-bd"/>
</dbReference>
<evidence type="ECO:0000313" key="6">
    <source>
        <dbReference type="EMBL" id="RZN71052.1"/>
    </source>
</evidence>
<dbReference type="GO" id="GO:0046983">
    <property type="term" value="F:protein dimerization activity"/>
    <property type="evidence" value="ECO:0007669"/>
    <property type="project" value="InterPro"/>
</dbReference>
<dbReference type="PANTHER" id="PTHR46718">
    <property type="entry name" value="ASPARTATE-SEMIALDEHYDE DEHYDROGENASE"/>
    <property type="match status" value="1"/>
</dbReference>
<proteinExistence type="inferred from homology"/>
<dbReference type="PIRSF" id="PIRSF000148">
    <property type="entry name" value="ASA_dh"/>
    <property type="match status" value="1"/>
</dbReference>
<keyword evidence="2" id="KW-0521">NADP</keyword>
<gene>
    <name evidence="6" type="primary">asd</name>
    <name evidence="6" type="ORF">EF807_02565</name>
</gene>
<dbReference type="SUPFAM" id="SSF51735">
    <property type="entry name" value="NAD(P)-binding Rossmann-fold domains"/>
    <property type="match status" value="1"/>
</dbReference>
<dbReference type="NCBIfam" id="NF006416">
    <property type="entry name" value="PRK08664.1"/>
    <property type="match status" value="1"/>
</dbReference>
<dbReference type="Gene3D" id="3.40.50.720">
    <property type="entry name" value="NAD(P)-binding Rossmann-like Domain"/>
    <property type="match status" value="1"/>
</dbReference>
<protein>
    <submittedName>
        <fullName evidence="6">Aspartate-semialdehyde dehydrogenase</fullName>
        <ecNumber evidence="6">1.2.1.11</ecNumber>
    </submittedName>
</protein>
<dbReference type="Gene3D" id="3.30.360.10">
    <property type="entry name" value="Dihydrodipicolinate Reductase, domain 2"/>
    <property type="match status" value="1"/>
</dbReference>
<dbReference type="InterPro" id="IPR051823">
    <property type="entry name" value="ASADH-related"/>
</dbReference>
<feature type="active site" description="Proton acceptor" evidence="4">
    <location>
        <position position="240"/>
    </location>
</feature>
<dbReference type="CDD" id="cd18130">
    <property type="entry name" value="ASADH_C_arch_fung_like"/>
    <property type="match status" value="1"/>
</dbReference>
<dbReference type="AlphaFoldDB" id="A0A520KXQ2"/>
<dbReference type="GO" id="GO:0050661">
    <property type="term" value="F:NADP binding"/>
    <property type="evidence" value="ECO:0007669"/>
    <property type="project" value="InterPro"/>
</dbReference>
<dbReference type="GO" id="GO:0009088">
    <property type="term" value="P:threonine biosynthetic process"/>
    <property type="evidence" value="ECO:0007669"/>
    <property type="project" value="UniProtKB-ARBA"/>
</dbReference>
<dbReference type="CDD" id="cd02315">
    <property type="entry name" value="ScASADH_like_N"/>
    <property type="match status" value="1"/>
</dbReference>
<evidence type="ECO:0000256" key="2">
    <source>
        <dbReference type="ARBA" id="ARBA00022857"/>
    </source>
</evidence>
<dbReference type="GO" id="GO:0009086">
    <property type="term" value="P:methionine biosynthetic process"/>
    <property type="evidence" value="ECO:0007669"/>
    <property type="project" value="TreeGrafter"/>
</dbReference>
<dbReference type="GO" id="GO:0051287">
    <property type="term" value="F:NAD binding"/>
    <property type="evidence" value="ECO:0007669"/>
    <property type="project" value="InterPro"/>
</dbReference>
<feature type="domain" description="Semialdehyde dehydrogenase NAD-binding" evidence="5">
    <location>
        <begin position="4"/>
        <end position="129"/>
    </location>
</feature>
<dbReference type="SUPFAM" id="SSF55347">
    <property type="entry name" value="Glyceraldehyde-3-phosphate dehydrogenase-like, C-terminal domain"/>
    <property type="match status" value="1"/>
</dbReference>
<dbReference type="PANTHER" id="PTHR46718:SF1">
    <property type="entry name" value="ASPARTATE-SEMIALDEHYDE DEHYDROGENASE"/>
    <property type="match status" value="1"/>
</dbReference>
<dbReference type="InterPro" id="IPR005676">
    <property type="entry name" value="Asp_semi-ald_DH_pep-lack"/>
</dbReference>
<dbReference type="GO" id="GO:0004073">
    <property type="term" value="F:aspartate-semialdehyde dehydrogenase activity"/>
    <property type="evidence" value="ECO:0007669"/>
    <property type="project" value="UniProtKB-EC"/>
</dbReference>
<sequence>MKKKVAILGATGAVGQRFVQLLENHPWFEIECLAASKRSVGKKYKDARPWRLDTEIPKDLAEKEVLPMDPRRIEADLVFSALPADLAGKIESDFAKGGFALSSNASANRMKEDVPLIIPEVNKEHLGLIDVQRKKRGWTGFIITNPNCSTIAMVPTFKPLMKFDIEEIRVSTMQAVSGAGYEGISSMSILDNVVPYIGGEEEKMETEPLKMLGEFDGEKIKNAKIKISASCHRVPVIDGHLEAIWIRTKEKISAEDVKREFLSFDPGLKDLPSEPEKVIYLHDDEDRPQTRLDRNMGRGMTISVGRVREDFDGIKYITLGHNTVRGAAGAAILNGELLVNEGFI</sequence>
<dbReference type="InterPro" id="IPR036291">
    <property type="entry name" value="NAD(P)-bd_dom_sf"/>
</dbReference>
<reference evidence="6 7" key="1">
    <citation type="journal article" date="2019" name="Nat. Microbiol.">
        <title>Wide diversity of methane and short-chain alkane metabolisms in uncultured archaea.</title>
        <authorList>
            <person name="Borrel G."/>
            <person name="Adam P.S."/>
            <person name="McKay L.J."/>
            <person name="Chen L.X."/>
            <person name="Sierra-Garcia I.N."/>
            <person name="Sieber C.M."/>
            <person name="Letourneur Q."/>
            <person name="Ghozlane A."/>
            <person name="Andersen G.L."/>
            <person name="Li W.J."/>
            <person name="Hallam S.J."/>
            <person name="Muyzer G."/>
            <person name="de Oliveira V.M."/>
            <person name="Inskeep W.P."/>
            <person name="Banfield J.F."/>
            <person name="Gribaldo S."/>
        </authorList>
    </citation>
    <scope>NUCLEOTIDE SEQUENCE [LARGE SCALE GENOMIC DNA]</scope>
    <source>
        <strain evidence="6">NM1b</strain>
    </source>
</reference>
<dbReference type="Pfam" id="PF02774">
    <property type="entry name" value="Semialdhyde_dhC"/>
    <property type="match status" value="1"/>
</dbReference>
<evidence type="ECO:0000259" key="5">
    <source>
        <dbReference type="SMART" id="SM00859"/>
    </source>
</evidence>
<name>A0A520KXQ2_9EURY</name>
<comment type="caution">
    <text evidence="6">The sequence shown here is derived from an EMBL/GenBank/DDBJ whole genome shotgun (WGS) entry which is preliminary data.</text>
</comment>
<dbReference type="EC" id="1.2.1.11" evidence="6"/>
<feature type="active site" description="Acyl-thioester intermediate" evidence="4">
    <location>
        <position position="148"/>
    </location>
</feature>
<evidence type="ECO:0000313" key="7">
    <source>
        <dbReference type="Proteomes" id="UP000320766"/>
    </source>
</evidence>
<dbReference type="SMART" id="SM00859">
    <property type="entry name" value="Semialdhyde_dh"/>
    <property type="match status" value="1"/>
</dbReference>